<dbReference type="SUPFAM" id="SSF63562">
    <property type="entry name" value="RPB6/omega subunit-like"/>
    <property type="match status" value="1"/>
</dbReference>
<gene>
    <name evidence="11" type="ORF">HNR37_000324</name>
</gene>
<dbReference type="GO" id="GO:0003899">
    <property type="term" value="F:DNA-directed RNA polymerase activity"/>
    <property type="evidence" value="ECO:0007669"/>
    <property type="project" value="UniProtKB-EC"/>
</dbReference>
<dbReference type="EMBL" id="JACHID010000001">
    <property type="protein sequence ID" value="MBB5021021.1"/>
    <property type="molecule type" value="Genomic_DNA"/>
</dbReference>
<keyword evidence="6" id="KW-0548">Nucleotidyltransferase</keyword>
<evidence type="ECO:0000256" key="2">
    <source>
        <dbReference type="ARBA" id="ARBA00012418"/>
    </source>
</evidence>
<dbReference type="GO" id="GO:0000428">
    <property type="term" value="C:DNA-directed RNA polymerase complex"/>
    <property type="evidence" value="ECO:0007669"/>
    <property type="project" value="UniProtKB-KW"/>
</dbReference>
<keyword evidence="7" id="KW-0804">Transcription</keyword>
<evidence type="ECO:0000256" key="4">
    <source>
        <dbReference type="ARBA" id="ARBA00022478"/>
    </source>
</evidence>
<evidence type="ECO:0000256" key="6">
    <source>
        <dbReference type="ARBA" id="ARBA00022695"/>
    </source>
</evidence>
<dbReference type="InterPro" id="IPR036161">
    <property type="entry name" value="RPB6/omega-like_sf"/>
</dbReference>
<evidence type="ECO:0000256" key="8">
    <source>
        <dbReference type="ARBA" id="ARBA00029924"/>
    </source>
</evidence>
<dbReference type="RefSeq" id="WP_183728857.1">
    <property type="nucleotide sequence ID" value="NZ_JACHID010000001.1"/>
</dbReference>
<dbReference type="EC" id="2.7.7.6" evidence="2"/>
<evidence type="ECO:0000256" key="10">
    <source>
        <dbReference type="ARBA" id="ARBA00048552"/>
    </source>
</evidence>
<proteinExistence type="inferred from homology"/>
<dbReference type="InterPro" id="IPR003716">
    <property type="entry name" value="DNA-dir_RNA_pol_omega"/>
</dbReference>
<keyword evidence="5" id="KW-0808">Transferase</keyword>
<comment type="caution">
    <text evidence="11">The sequence shown here is derived from an EMBL/GenBank/DDBJ whole genome shotgun (WGS) entry which is preliminary data.</text>
</comment>
<dbReference type="InterPro" id="IPR006110">
    <property type="entry name" value="Pol_omega/Rpo6/RPB6"/>
</dbReference>
<name>A0A7W7Y2T2_9BACT</name>
<evidence type="ECO:0000256" key="7">
    <source>
        <dbReference type="ARBA" id="ARBA00023163"/>
    </source>
</evidence>
<dbReference type="AlphaFoldDB" id="A0A7W7Y2T2"/>
<evidence type="ECO:0000313" key="11">
    <source>
        <dbReference type="EMBL" id="MBB5021021.1"/>
    </source>
</evidence>
<dbReference type="NCBIfam" id="TIGR00690">
    <property type="entry name" value="rpoZ"/>
    <property type="match status" value="1"/>
</dbReference>
<keyword evidence="4 11" id="KW-0240">DNA-directed RNA polymerase</keyword>
<dbReference type="Proteomes" id="UP000528322">
    <property type="component" value="Unassembled WGS sequence"/>
</dbReference>
<organism evidence="11 12">
    <name type="scientific">Desulfurispira natronophila</name>
    <dbReference type="NCBI Taxonomy" id="682562"/>
    <lineage>
        <taxon>Bacteria</taxon>
        <taxon>Pseudomonadati</taxon>
        <taxon>Chrysiogenota</taxon>
        <taxon>Chrysiogenia</taxon>
        <taxon>Chrysiogenales</taxon>
        <taxon>Chrysiogenaceae</taxon>
        <taxon>Desulfurispira</taxon>
    </lineage>
</organism>
<dbReference type="GO" id="GO:0003677">
    <property type="term" value="F:DNA binding"/>
    <property type="evidence" value="ECO:0007669"/>
    <property type="project" value="InterPro"/>
</dbReference>
<reference evidence="11 12" key="1">
    <citation type="submission" date="2020-08" db="EMBL/GenBank/DDBJ databases">
        <title>Genomic Encyclopedia of Type Strains, Phase IV (KMG-IV): sequencing the most valuable type-strain genomes for metagenomic binning, comparative biology and taxonomic classification.</title>
        <authorList>
            <person name="Goeker M."/>
        </authorList>
    </citation>
    <scope>NUCLEOTIDE SEQUENCE [LARGE SCALE GENOMIC DNA]</scope>
    <source>
        <strain evidence="11 12">DSM 22071</strain>
    </source>
</reference>
<evidence type="ECO:0000256" key="1">
    <source>
        <dbReference type="ARBA" id="ARBA00006711"/>
    </source>
</evidence>
<dbReference type="GO" id="GO:0006351">
    <property type="term" value="P:DNA-templated transcription"/>
    <property type="evidence" value="ECO:0007669"/>
    <property type="project" value="InterPro"/>
</dbReference>
<comment type="similarity">
    <text evidence="1">Belongs to the RNA polymerase subunit omega family.</text>
</comment>
<evidence type="ECO:0000256" key="5">
    <source>
        <dbReference type="ARBA" id="ARBA00022679"/>
    </source>
</evidence>
<accession>A0A7W7Y2T2</accession>
<keyword evidence="12" id="KW-1185">Reference proteome</keyword>
<dbReference type="Gene3D" id="3.90.940.10">
    <property type="match status" value="1"/>
</dbReference>
<evidence type="ECO:0000256" key="9">
    <source>
        <dbReference type="ARBA" id="ARBA00030998"/>
    </source>
</evidence>
<comment type="catalytic activity">
    <reaction evidence="10">
        <text>RNA(n) + a ribonucleoside 5'-triphosphate = RNA(n+1) + diphosphate</text>
        <dbReference type="Rhea" id="RHEA:21248"/>
        <dbReference type="Rhea" id="RHEA-COMP:14527"/>
        <dbReference type="Rhea" id="RHEA-COMP:17342"/>
        <dbReference type="ChEBI" id="CHEBI:33019"/>
        <dbReference type="ChEBI" id="CHEBI:61557"/>
        <dbReference type="ChEBI" id="CHEBI:140395"/>
        <dbReference type="EC" id="2.7.7.6"/>
    </reaction>
</comment>
<evidence type="ECO:0000256" key="3">
    <source>
        <dbReference type="ARBA" id="ARBA00013725"/>
    </source>
</evidence>
<sequence>MAFIHIQNCLEDPSFLNNRFILTSVAARRSNDLLQVMDRPMVESSYRKMTNVALEEILTGKLKAIQQSPSMTEDSNDQ</sequence>
<evidence type="ECO:0000313" key="12">
    <source>
        <dbReference type="Proteomes" id="UP000528322"/>
    </source>
</evidence>
<protein>
    <recommendedName>
        <fullName evidence="3">DNA-directed RNA polymerase subunit omega</fullName>
        <ecNumber evidence="2">2.7.7.6</ecNumber>
    </recommendedName>
    <alternativeName>
        <fullName evidence="9">RNA polymerase omega subunit</fullName>
    </alternativeName>
    <alternativeName>
        <fullName evidence="8">Transcriptase subunit omega</fullName>
    </alternativeName>
</protein>
<dbReference type="Pfam" id="PF01192">
    <property type="entry name" value="RNA_pol_Rpb6"/>
    <property type="match status" value="1"/>
</dbReference>